<dbReference type="Proteomes" id="UP000820977">
    <property type="component" value="Unassembled WGS sequence"/>
</dbReference>
<name>A0ABX2B324_9BACT</name>
<feature type="transmembrane region" description="Helical" evidence="1">
    <location>
        <begin position="23"/>
        <end position="44"/>
    </location>
</feature>
<feature type="transmembrane region" description="Helical" evidence="1">
    <location>
        <begin position="90"/>
        <end position="106"/>
    </location>
</feature>
<feature type="transmembrane region" description="Helical" evidence="1">
    <location>
        <begin position="65"/>
        <end position="84"/>
    </location>
</feature>
<accession>A0ABX2B324</accession>
<dbReference type="EMBL" id="JABKKJ010000009">
    <property type="protein sequence ID" value="NPE25223.1"/>
    <property type="molecule type" value="Genomic_DNA"/>
</dbReference>
<comment type="caution">
    <text evidence="2">The sequence shown here is derived from an EMBL/GenBank/DDBJ whole genome shotgun (WGS) entry which is preliminary data.</text>
</comment>
<evidence type="ECO:0000256" key="1">
    <source>
        <dbReference type="SAM" id="Phobius"/>
    </source>
</evidence>
<evidence type="ECO:0000313" key="3">
    <source>
        <dbReference type="Proteomes" id="UP000820977"/>
    </source>
</evidence>
<keyword evidence="1" id="KW-0812">Transmembrane</keyword>
<proteinExistence type="predicted"/>
<dbReference type="RefSeq" id="WP_172344712.1">
    <property type="nucleotide sequence ID" value="NZ_CATJFF010000071.1"/>
</dbReference>
<gene>
    <name evidence="2" type="ORF">HPS54_06800</name>
</gene>
<sequence length="120" mass="13709">MIVLYESDIILSGALSVNKSSEFVILTTMELLTLLLIPLSLKLLKIKFVKKSIANRPQTNLLKWSMLRLFLIGLPMTVNVLLYYSYMNVAFGYMAIIGLLSMFFIYPSKERFTNESTEGK</sequence>
<keyword evidence="1" id="KW-0472">Membrane</keyword>
<reference evidence="2 3" key="1">
    <citation type="submission" date="2020-05" db="EMBL/GenBank/DDBJ databases">
        <title>Distinct polysaccharide utilization as determinants for interspecies competition between intestinal Prevotella spp.</title>
        <authorList>
            <person name="Galvez E.J.C."/>
            <person name="Iljazovic A."/>
            <person name="Strowig T."/>
        </authorList>
    </citation>
    <scope>NUCLEOTIDE SEQUENCE [LARGE SCALE GENOMIC DNA]</scope>
    <source>
        <strain evidence="2 3">PCHR</strain>
    </source>
</reference>
<protein>
    <submittedName>
        <fullName evidence="2">Uncharacterized protein</fullName>
    </submittedName>
</protein>
<keyword evidence="1" id="KW-1133">Transmembrane helix</keyword>
<keyword evidence="3" id="KW-1185">Reference proteome</keyword>
<organism evidence="2 3">
    <name type="scientific">Xylanibacter caecicola</name>
    <dbReference type="NCBI Taxonomy" id="2736294"/>
    <lineage>
        <taxon>Bacteria</taxon>
        <taxon>Pseudomonadati</taxon>
        <taxon>Bacteroidota</taxon>
        <taxon>Bacteroidia</taxon>
        <taxon>Bacteroidales</taxon>
        <taxon>Prevotellaceae</taxon>
        <taxon>Xylanibacter</taxon>
    </lineage>
</organism>
<evidence type="ECO:0000313" key="2">
    <source>
        <dbReference type="EMBL" id="NPE25223.1"/>
    </source>
</evidence>